<reference evidence="4" key="1">
    <citation type="submission" date="2014-05" db="EMBL/GenBank/DDBJ databases">
        <title>Whole genome sequencing of Lactobacillus casei NRIC0644.</title>
        <authorList>
            <person name="Atarashi H."/>
            <person name="Yoshida Y."/>
            <person name="Fujimura S."/>
            <person name="Tanaka N."/>
            <person name="Shiwa Y."/>
            <person name="Yoshikawa H."/>
            <person name="Okada S."/>
            <person name="Nakagawa J."/>
        </authorList>
    </citation>
    <scope>NUCLEOTIDE SEQUENCE [LARGE SCALE GENOMIC DNA]</scope>
    <source>
        <strain evidence="4">NRIC0644</strain>
    </source>
</reference>
<dbReference type="PANTHER" id="PTHR46268:SF15">
    <property type="entry name" value="UNIVERSAL STRESS PROTEIN HP_0031"/>
    <property type="match status" value="1"/>
</dbReference>
<dbReference type="GeneID" id="57090768"/>
<dbReference type="InterPro" id="IPR014729">
    <property type="entry name" value="Rossmann-like_a/b/a_fold"/>
</dbReference>
<dbReference type="SUPFAM" id="SSF52402">
    <property type="entry name" value="Adenine nucleotide alpha hydrolases-like"/>
    <property type="match status" value="1"/>
</dbReference>
<evidence type="ECO:0000259" key="2">
    <source>
        <dbReference type="Pfam" id="PF00582"/>
    </source>
</evidence>
<dbReference type="PANTHER" id="PTHR46268">
    <property type="entry name" value="STRESS RESPONSE PROTEIN NHAX"/>
    <property type="match status" value="1"/>
</dbReference>
<dbReference type="RefSeq" id="WP_003566853.1">
    <property type="nucleotide sequence ID" value="NZ_BAYM01000037.1"/>
</dbReference>
<comment type="similarity">
    <text evidence="1">Belongs to the universal stress protein A family.</text>
</comment>
<protein>
    <submittedName>
        <fullName evidence="3">Universal stress protein, UspA family</fullName>
    </submittedName>
</protein>
<organism evidence="3 4">
    <name type="scientific">Lacticaseibacillus paracasei NRIC 0644</name>
    <dbReference type="NCBI Taxonomy" id="1435038"/>
    <lineage>
        <taxon>Bacteria</taxon>
        <taxon>Bacillati</taxon>
        <taxon>Bacillota</taxon>
        <taxon>Bacilli</taxon>
        <taxon>Lactobacillales</taxon>
        <taxon>Lactobacillaceae</taxon>
        <taxon>Lacticaseibacillus</taxon>
    </lineage>
</organism>
<dbReference type="Pfam" id="PF00582">
    <property type="entry name" value="Usp"/>
    <property type="match status" value="1"/>
</dbReference>
<dbReference type="EMBL" id="BAYM01000037">
    <property type="protein sequence ID" value="GAN35972.1"/>
    <property type="molecule type" value="Genomic_DNA"/>
</dbReference>
<evidence type="ECO:0000256" key="1">
    <source>
        <dbReference type="ARBA" id="ARBA00008791"/>
    </source>
</evidence>
<dbReference type="Proteomes" id="UP000032552">
    <property type="component" value="Unassembled WGS sequence"/>
</dbReference>
<evidence type="ECO:0000313" key="3">
    <source>
        <dbReference type="EMBL" id="GAN35972.1"/>
    </source>
</evidence>
<sequence length="153" mass="16649">MVTEDDLTIESMHYNRLLLAVDDDDDDSSRKALNYACTVAKIYDIPLGIVSVLETGDLNIFQSLTPDDVDAARETLAKDLNTYVEKATAFGVQNAQPIVAEGRPAAAILDEVIPAFKPDLVIMGSHVRRGRLRLGHVASEVARDASVSVIIVR</sequence>
<proteinExistence type="inferred from homology"/>
<dbReference type="AlphaFoldDB" id="A0A0C9Q7X3"/>
<comment type="caution">
    <text evidence="3">The sequence shown here is derived from an EMBL/GenBank/DDBJ whole genome shotgun (WGS) entry which is preliminary data.</text>
</comment>
<feature type="domain" description="UspA" evidence="2">
    <location>
        <begin position="14"/>
        <end position="153"/>
    </location>
</feature>
<dbReference type="InterPro" id="IPR006016">
    <property type="entry name" value="UspA"/>
</dbReference>
<dbReference type="CDD" id="cd00293">
    <property type="entry name" value="USP-like"/>
    <property type="match status" value="1"/>
</dbReference>
<evidence type="ECO:0000313" key="4">
    <source>
        <dbReference type="Proteomes" id="UP000032552"/>
    </source>
</evidence>
<name>A0A0C9Q7X3_LACPA</name>
<gene>
    <name evidence="3" type="ORF">LC0644_0561</name>
</gene>
<accession>A0A0C9Q7X3</accession>
<dbReference type="Gene3D" id="3.40.50.620">
    <property type="entry name" value="HUPs"/>
    <property type="match status" value="1"/>
</dbReference>